<sequence>IWFQNRRQSSRRRSRPLLPHEIAQYQLSRSAYGYQPSSPELPFSSSLNESSLHPAKDSDGSISEVERPPIHDLHETKAEKSGLEPLRPATLEDPQSASDHSSPANCSHRMLETRVLPRPRIAATTGSDTPLSSVTFSRSRRGVPSLHTARPVVEDTKSSSQVVENAYPKRGLRKSSSFVRLSMTGEGNATVETKNTFSPSPPRPTQASPPVTVATQGLVPFIESLDGNPSFSGTVKPLQRSSSGRSRDFRAWEFWCDKDARAELEDKAEKDANGSAADAIGLLRSGSGRSILGAIPSKRNSVLSRQSSSFKRPKLDSAAPKLQKSNTSFGRLQNRPTGEETTSTAPTPSFKHSMSAIAVYAPGNDSDKENWSPDAEEALEGHSDIDRLSSGSTLVRSSTSGSQRQAERTSVSDAKTETGDPEADEELAAFMRGAPKSNRISREDDLDCVQGLLSLSQGNWR</sequence>
<feature type="non-terminal residue" evidence="1">
    <location>
        <position position="1"/>
    </location>
</feature>
<keyword evidence="1" id="KW-0238">DNA-binding</keyword>
<keyword evidence="1" id="KW-0371">Homeobox</keyword>
<evidence type="ECO:0000313" key="2">
    <source>
        <dbReference type="Proteomes" id="UP001281147"/>
    </source>
</evidence>
<dbReference type="EMBL" id="JAUTXU010000045">
    <property type="protein sequence ID" value="KAK3715979.1"/>
    <property type="molecule type" value="Genomic_DNA"/>
</dbReference>
<gene>
    <name evidence="1" type="primary">YOX1_2</name>
    <name evidence="1" type="ORF">LTR37_006709</name>
</gene>
<organism evidence="1 2">
    <name type="scientific">Vermiconidia calcicola</name>
    <dbReference type="NCBI Taxonomy" id="1690605"/>
    <lineage>
        <taxon>Eukaryota</taxon>
        <taxon>Fungi</taxon>
        <taxon>Dikarya</taxon>
        <taxon>Ascomycota</taxon>
        <taxon>Pezizomycotina</taxon>
        <taxon>Dothideomycetes</taxon>
        <taxon>Dothideomycetidae</taxon>
        <taxon>Mycosphaerellales</taxon>
        <taxon>Extremaceae</taxon>
        <taxon>Vermiconidia</taxon>
    </lineage>
</organism>
<reference evidence="1" key="1">
    <citation type="submission" date="2023-07" db="EMBL/GenBank/DDBJ databases">
        <title>Black Yeasts Isolated from many extreme environments.</title>
        <authorList>
            <person name="Coleine C."/>
            <person name="Stajich J.E."/>
            <person name="Selbmann L."/>
        </authorList>
    </citation>
    <scope>NUCLEOTIDE SEQUENCE</scope>
    <source>
        <strain evidence="1">CCFEE 5714</strain>
    </source>
</reference>
<dbReference type="Proteomes" id="UP001281147">
    <property type="component" value="Unassembled WGS sequence"/>
</dbReference>
<comment type="caution">
    <text evidence="1">The sequence shown here is derived from an EMBL/GenBank/DDBJ whole genome shotgun (WGS) entry which is preliminary data.</text>
</comment>
<protein>
    <submittedName>
        <fullName evidence="1">Homeobox protein yox1</fullName>
    </submittedName>
</protein>
<accession>A0ACC3NFB7</accession>
<name>A0ACC3NFB7_9PEZI</name>
<proteinExistence type="predicted"/>
<keyword evidence="2" id="KW-1185">Reference proteome</keyword>
<evidence type="ECO:0000313" key="1">
    <source>
        <dbReference type="EMBL" id="KAK3715979.1"/>
    </source>
</evidence>